<evidence type="ECO:0000313" key="3">
    <source>
        <dbReference type="Proteomes" id="UP001470230"/>
    </source>
</evidence>
<evidence type="ECO:0000313" key="2">
    <source>
        <dbReference type="EMBL" id="KAK8892595.1"/>
    </source>
</evidence>
<dbReference type="Proteomes" id="UP001470230">
    <property type="component" value="Unassembled WGS sequence"/>
</dbReference>
<sequence>MSKLVNNKKSKDENISDLLIQTERPGLSPFGERESERSLDLRTSEQSSSGSEPRFKPLVHEPWTDSGNIDRVICTIRNMAYNMKIGVITPKVMNEIVNQYNNEPHKGLSKWAWMKVSPNDVQNDPDLEEYIVRKICQANWEIMNSPGFRINDGI</sequence>
<dbReference type="EMBL" id="JAPFFF010000004">
    <property type="protein sequence ID" value="KAK8892595.1"/>
    <property type="molecule type" value="Genomic_DNA"/>
</dbReference>
<feature type="region of interest" description="Disordered" evidence="1">
    <location>
        <begin position="1"/>
        <end position="61"/>
    </location>
</feature>
<feature type="compositionally biased region" description="Basic and acidic residues" evidence="1">
    <location>
        <begin position="31"/>
        <end position="43"/>
    </location>
</feature>
<name>A0ABR2KRH8_9EUKA</name>
<reference evidence="2 3" key="1">
    <citation type="submission" date="2024-04" db="EMBL/GenBank/DDBJ databases">
        <title>Tritrichomonas musculus Genome.</title>
        <authorList>
            <person name="Alves-Ferreira E."/>
            <person name="Grigg M."/>
            <person name="Lorenzi H."/>
            <person name="Galac M."/>
        </authorList>
    </citation>
    <scope>NUCLEOTIDE SEQUENCE [LARGE SCALE GENOMIC DNA]</scope>
    <source>
        <strain evidence="2 3">EAF2021</strain>
    </source>
</reference>
<organism evidence="2 3">
    <name type="scientific">Tritrichomonas musculus</name>
    <dbReference type="NCBI Taxonomy" id="1915356"/>
    <lineage>
        <taxon>Eukaryota</taxon>
        <taxon>Metamonada</taxon>
        <taxon>Parabasalia</taxon>
        <taxon>Tritrichomonadida</taxon>
        <taxon>Tritrichomonadidae</taxon>
        <taxon>Tritrichomonas</taxon>
    </lineage>
</organism>
<protein>
    <recommendedName>
        <fullName evidence="4">Initiator binding domain-containing protein</fullName>
    </recommendedName>
</protein>
<accession>A0ABR2KRH8</accession>
<proteinExistence type="predicted"/>
<evidence type="ECO:0000256" key="1">
    <source>
        <dbReference type="SAM" id="MobiDB-lite"/>
    </source>
</evidence>
<comment type="caution">
    <text evidence="2">The sequence shown here is derived from an EMBL/GenBank/DDBJ whole genome shotgun (WGS) entry which is preliminary data.</text>
</comment>
<gene>
    <name evidence="2" type="ORF">M9Y10_029834</name>
</gene>
<evidence type="ECO:0008006" key="4">
    <source>
        <dbReference type="Google" id="ProtNLM"/>
    </source>
</evidence>
<keyword evidence="3" id="KW-1185">Reference proteome</keyword>